<protein>
    <submittedName>
        <fullName evidence="3">Uncharacterized protein</fullName>
    </submittedName>
</protein>
<evidence type="ECO:0000256" key="2">
    <source>
        <dbReference type="SAM" id="Phobius"/>
    </source>
</evidence>
<feature type="region of interest" description="Disordered" evidence="1">
    <location>
        <begin position="1"/>
        <end position="49"/>
    </location>
</feature>
<proteinExistence type="predicted"/>
<reference evidence="3 4" key="1">
    <citation type="submission" date="2019-10" db="EMBL/GenBank/DDBJ databases">
        <authorList>
            <person name="Palmer J.M."/>
        </authorList>
    </citation>
    <scope>NUCLEOTIDE SEQUENCE [LARGE SCALE GENOMIC DNA]</scope>
    <source>
        <strain evidence="3 4">TWF730</strain>
    </source>
</reference>
<dbReference type="AlphaFoldDB" id="A0AAV9UZ89"/>
<keyword evidence="2" id="KW-0812">Transmembrane</keyword>
<accession>A0AAV9UZ89</accession>
<evidence type="ECO:0000256" key="1">
    <source>
        <dbReference type="SAM" id="MobiDB-lite"/>
    </source>
</evidence>
<keyword evidence="2" id="KW-0472">Membrane</keyword>
<dbReference type="InterPro" id="IPR027796">
    <property type="entry name" value="OTT_1508_deam-like"/>
</dbReference>
<evidence type="ECO:0000313" key="3">
    <source>
        <dbReference type="EMBL" id="KAK6352105.1"/>
    </source>
</evidence>
<name>A0AAV9UZ89_9PEZI</name>
<keyword evidence="2" id="KW-1133">Transmembrane helix</keyword>
<dbReference type="Proteomes" id="UP001373714">
    <property type="component" value="Unassembled WGS sequence"/>
</dbReference>
<sequence length="567" mass="64124">MGKGKNKSKGRPPTVAPRSGSSIEGEPKCKRERRNSSSSSSDSSSLVPQVPPKLWKRFYEPLVLLAAYGKTQGPQIKLTSTEAEGPWHDDNRELRKQFLDQLAYICDYMRGGDTVTAIAVEDGPQLKYWIAANTNQGPKIKPLVSDILERLKNAFGISDSEARILQSEISDTIISFCSKRLEYYKKELSTPIRWCLKRLETQDTEDAKKLKEWLSSLCQPDLDLKTLIQLCYDARVSGMTQAIAVRAEDMKRQQMSPSGGKYGEIRHLVGRLGSHIKAAGVLVEAGRRDPQLFTNYSVEVGACHPIFKSPTHRNDPIDLIIRRMISDHSLCKFYQSEINSQNEKFNLDLEKRIKQVYEDRSFKLRLHAEIIILDHFYRNDLPFLGGERYIGVSKPSCFLCYRYLQAHPMRAQTSGCSNNLYLQWQPPYINDESESAIEEQQSILIAMSKEIRKFVLDTIVPSHRGFNSHPDSTTGIETVSHTRKTLSKPRPRSTLKQSVLSAEYEKRPSKPSNMPISPDSFDNTSKSSNSSDGGVALDHFIFRRSFAISTILAISSVCVGWVLASYR</sequence>
<dbReference type="PANTHER" id="PTHR42037:SF1">
    <property type="match status" value="1"/>
</dbReference>
<evidence type="ECO:0000313" key="4">
    <source>
        <dbReference type="Proteomes" id="UP001373714"/>
    </source>
</evidence>
<feature type="compositionally biased region" description="Basic residues" evidence="1">
    <location>
        <begin position="481"/>
        <end position="493"/>
    </location>
</feature>
<dbReference type="EMBL" id="JAVHNS010000006">
    <property type="protein sequence ID" value="KAK6352105.1"/>
    <property type="molecule type" value="Genomic_DNA"/>
</dbReference>
<comment type="caution">
    <text evidence="3">The sequence shown here is derived from an EMBL/GenBank/DDBJ whole genome shotgun (WGS) entry which is preliminary data.</text>
</comment>
<feature type="region of interest" description="Disordered" evidence="1">
    <location>
        <begin position="466"/>
        <end position="531"/>
    </location>
</feature>
<feature type="compositionally biased region" description="Low complexity" evidence="1">
    <location>
        <begin position="36"/>
        <end position="45"/>
    </location>
</feature>
<feature type="compositionally biased region" description="Polar residues" evidence="1">
    <location>
        <begin position="469"/>
        <end position="479"/>
    </location>
</feature>
<feature type="transmembrane region" description="Helical" evidence="2">
    <location>
        <begin position="546"/>
        <end position="566"/>
    </location>
</feature>
<dbReference type="PANTHER" id="PTHR42037">
    <property type="match status" value="1"/>
</dbReference>
<gene>
    <name evidence="3" type="ORF">TWF730_008936</name>
</gene>
<keyword evidence="4" id="KW-1185">Reference proteome</keyword>
<organism evidence="3 4">
    <name type="scientific">Orbilia blumenaviensis</name>
    <dbReference type="NCBI Taxonomy" id="1796055"/>
    <lineage>
        <taxon>Eukaryota</taxon>
        <taxon>Fungi</taxon>
        <taxon>Dikarya</taxon>
        <taxon>Ascomycota</taxon>
        <taxon>Pezizomycotina</taxon>
        <taxon>Orbiliomycetes</taxon>
        <taxon>Orbiliales</taxon>
        <taxon>Orbiliaceae</taxon>
        <taxon>Orbilia</taxon>
    </lineage>
</organism>
<dbReference type="Pfam" id="PF14441">
    <property type="entry name" value="OTT_1508_deam"/>
    <property type="match status" value="1"/>
</dbReference>
<feature type="compositionally biased region" description="Low complexity" evidence="1">
    <location>
        <begin position="519"/>
        <end position="531"/>
    </location>
</feature>
<feature type="compositionally biased region" description="Basic residues" evidence="1">
    <location>
        <begin position="1"/>
        <end position="10"/>
    </location>
</feature>